<evidence type="ECO:0000256" key="4">
    <source>
        <dbReference type="ARBA" id="ARBA00022655"/>
    </source>
</evidence>
<dbReference type="CDD" id="cd00560">
    <property type="entry name" value="PanC"/>
    <property type="match status" value="1"/>
</dbReference>
<comment type="subunit">
    <text evidence="8">Homodimer.</text>
</comment>
<dbReference type="GO" id="GO:0005524">
    <property type="term" value="F:ATP binding"/>
    <property type="evidence" value="ECO:0007669"/>
    <property type="project" value="UniProtKB-KW"/>
</dbReference>
<dbReference type="Gene3D" id="3.40.50.620">
    <property type="entry name" value="HUPs"/>
    <property type="match status" value="1"/>
</dbReference>
<dbReference type="Proteomes" id="UP000823632">
    <property type="component" value="Unassembled WGS sequence"/>
</dbReference>
<evidence type="ECO:0000313" key="9">
    <source>
        <dbReference type="EMBL" id="MBO8430063.1"/>
    </source>
</evidence>
<dbReference type="HAMAP" id="MF_00158">
    <property type="entry name" value="PanC"/>
    <property type="match status" value="1"/>
</dbReference>
<dbReference type="InterPro" id="IPR003721">
    <property type="entry name" value="Pantoate_ligase"/>
</dbReference>
<dbReference type="FunFam" id="3.40.50.620:FF:000013">
    <property type="entry name" value="Pantothenate synthetase"/>
    <property type="match status" value="1"/>
</dbReference>
<dbReference type="GO" id="GO:0015940">
    <property type="term" value="P:pantothenate biosynthetic process"/>
    <property type="evidence" value="ECO:0007669"/>
    <property type="project" value="UniProtKB-UniRule"/>
</dbReference>
<comment type="caution">
    <text evidence="9">The sequence shown here is derived from an EMBL/GenBank/DDBJ whole genome shotgun (WGS) entry which is preliminary data.</text>
</comment>
<dbReference type="AlphaFoldDB" id="A0A9D9DNS8"/>
<dbReference type="InterPro" id="IPR042176">
    <property type="entry name" value="Pantoate_ligase_C"/>
</dbReference>
<comment type="function">
    <text evidence="8">Catalyzes the condensation of pantoate with beta-alanine in an ATP-dependent reaction via a pantoyl-adenylate intermediate.</text>
</comment>
<accession>A0A9D9DNS8</accession>
<dbReference type="Gene3D" id="3.30.1300.10">
    <property type="entry name" value="Pantoate-beta-alanine ligase, C-terminal domain"/>
    <property type="match status" value="1"/>
</dbReference>
<dbReference type="EMBL" id="JADIND010000035">
    <property type="protein sequence ID" value="MBO8430063.1"/>
    <property type="molecule type" value="Genomic_DNA"/>
</dbReference>
<evidence type="ECO:0000256" key="2">
    <source>
        <dbReference type="ARBA" id="ARBA00009256"/>
    </source>
</evidence>
<protein>
    <recommendedName>
        <fullName evidence="8">Pantothenate synthetase</fullName>
        <shortName evidence="8">PS</shortName>
        <ecNumber evidence="8">6.3.2.1</ecNumber>
    </recommendedName>
    <alternativeName>
        <fullName evidence="8">Pantoate--beta-alanine ligase</fullName>
    </alternativeName>
    <alternativeName>
        <fullName evidence="8">Pantoate-activating enzyme</fullName>
    </alternativeName>
</protein>
<evidence type="ECO:0000256" key="6">
    <source>
        <dbReference type="ARBA" id="ARBA00022840"/>
    </source>
</evidence>
<comment type="similarity">
    <text evidence="2 8">Belongs to the pantothenate synthetase family.</text>
</comment>
<reference evidence="9" key="2">
    <citation type="journal article" date="2021" name="PeerJ">
        <title>Extensive microbial diversity within the chicken gut microbiome revealed by metagenomics and culture.</title>
        <authorList>
            <person name="Gilroy R."/>
            <person name="Ravi A."/>
            <person name="Getino M."/>
            <person name="Pursley I."/>
            <person name="Horton D.L."/>
            <person name="Alikhan N.F."/>
            <person name="Baker D."/>
            <person name="Gharbi K."/>
            <person name="Hall N."/>
            <person name="Watson M."/>
            <person name="Adriaenssens E.M."/>
            <person name="Foster-Nyarko E."/>
            <person name="Jarju S."/>
            <person name="Secka A."/>
            <person name="Antonio M."/>
            <person name="Oren A."/>
            <person name="Chaudhuri R.R."/>
            <person name="La Ragione R."/>
            <person name="Hildebrand F."/>
            <person name="Pallen M.J."/>
        </authorList>
    </citation>
    <scope>NUCLEOTIDE SEQUENCE</scope>
    <source>
        <strain evidence="9">10192</strain>
    </source>
</reference>
<dbReference type="GO" id="GO:0005829">
    <property type="term" value="C:cytosol"/>
    <property type="evidence" value="ECO:0007669"/>
    <property type="project" value="TreeGrafter"/>
</dbReference>
<dbReference type="NCBIfam" id="TIGR00018">
    <property type="entry name" value="panC"/>
    <property type="match status" value="1"/>
</dbReference>
<keyword evidence="4 8" id="KW-0566">Pantothenate biosynthesis</keyword>
<comment type="pathway">
    <text evidence="1 8">Cofactor biosynthesis; (R)-pantothenate biosynthesis; (R)-pantothenate from (R)-pantoate and beta-alanine: step 1/1.</text>
</comment>
<evidence type="ECO:0000256" key="5">
    <source>
        <dbReference type="ARBA" id="ARBA00022741"/>
    </source>
</evidence>
<organism evidence="9 10">
    <name type="scientific">Candidatus Scatousia excrementipullorum</name>
    <dbReference type="NCBI Taxonomy" id="2840936"/>
    <lineage>
        <taxon>Bacteria</taxon>
        <taxon>Candidatus Scatousia</taxon>
    </lineage>
</organism>
<keyword evidence="3 8" id="KW-0436">Ligase</keyword>
<feature type="binding site" evidence="8">
    <location>
        <position position="182"/>
    </location>
    <ligand>
        <name>ATP</name>
        <dbReference type="ChEBI" id="CHEBI:30616"/>
    </ligand>
</feature>
<reference evidence="9" key="1">
    <citation type="submission" date="2020-10" db="EMBL/GenBank/DDBJ databases">
        <authorList>
            <person name="Gilroy R."/>
        </authorList>
    </citation>
    <scope>NUCLEOTIDE SEQUENCE</scope>
    <source>
        <strain evidence="9">10192</strain>
    </source>
</reference>
<comment type="catalytic activity">
    <reaction evidence="7 8">
        <text>(R)-pantoate + beta-alanine + ATP = (R)-pantothenate + AMP + diphosphate + H(+)</text>
        <dbReference type="Rhea" id="RHEA:10912"/>
        <dbReference type="ChEBI" id="CHEBI:15378"/>
        <dbReference type="ChEBI" id="CHEBI:15980"/>
        <dbReference type="ChEBI" id="CHEBI:29032"/>
        <dbReference type="ChEBI" id="CHEBI:30616"/>
        <dbReference type="ChEBI" id="CHEBI:33019"/>
        <dbReference type="ChEBI" id="CHEBI:57966"/>
        <dbReference type="ChEBI" id="CHEBI:456215"/>
        <dbReference type="EC" id="6.3.2.1"/>
    </reaction>
</comment>
<feature type="binding site" evidence="8">
    <location>
        <position position="159"/>
    </location>
    <ligand>
        <name>(R)-pantoate</name>
        <dbReference type="ChEBI" id="CHEBI:15980"/>
    </ligand>
</feature>
<evidence type="ECO:0000256" key="3">
    <source>
        <dbReference type="ARBA" id="ARBA00022598"/>
    </source>
</evidence>
<comment type="subcellular location">
    <subcellularLocation>
        <location evidence="8">Cytoplasm</location>
    </subcellularLocation>
</comment>
<feature type="binding site" evidence="8">
    <location>
        <position position="60"/>
    </location>
    <ligand>
        <name>(R)-pantoate</name>
        <dbReference type="ChEBI" id="CHEBI:15980"/>
    </ligand>
</feature>
<dbReference type="Pfam" id="PF02569">
    <property type="entry name" value="Pantoate_ligase"/>
    <property type="match status" value="1"/>
</dbReference>
<evidence type="ECO:0000256" key="8">
    <source>
        <dbReference type="HAMAP-Rule" id="MF_00158"/>
    </source>
</evidence>
<comment type="miscellaneous">
    <text evidence="8">The reaction proceeds by a bi uni uni bi ping pong mechanism.</text>
</comment>
<feature type="active site" description="Proton donor" evidence="8">
    <location>
        <position position="36"/>
    </location>
</feature>
<proteinExistence type="inferred from homology"/>
<evidence type="ECO:0000256" key="1">
    <source>
        <dbReference type="ARBA" id="ARBA00004990"/>
    </source>
</evidence>
<keyword evidence="8" id="KW-0963">Cytoplasm</keyword>
<feature type="binding site" evidence="8">
    <location>
        <begin position="153"/>
        <end position="156"/>
    </location>
    <ligand>
        <name>ATP</name>
        <dbReference type="ChEBI" id="CHEBI:30616"/>
    </ligand>
</feature>
<dbReference type="InterPro" id="IPR014729">
    <property type="entry name" value="Rossmann-like_a/b/a_fold"/>
</dbReference>
<dbReference type="SUPFAM" id="SSF52374">
    <property type="entry name" value="Nucleotidylyl transferase"/>
    <property type="match status" value="1"/>
</dbReference>
<gene>
    <name evidence="8" type="primary">panC</name>
    <name evidence="9" type="ORF">IAC76_01615</name>
</gene>
<feature type="binding site" evidence="8">
    <location>
        <begin position="190"/>
        <end position="193"/>
    </location>
    <ligand>
        <name>ATP</name>
        <dbReference type="ChEBI" id="CHEBI:30616"/>
    </ligand>
</feature>
<name>A0A9D9DNS8_9BACT</name>
<keyword evidence="6 8" id="KW-0067">ATP-binding</keyword>
<dbReference type="GO" id="GO:0004592">
    <property type="term" value="F:pantoate-beta-alanine ligase activity"/>
    <property type="evidence" value="ECO:0007669"/>
    <property type="project" value="UniProtKB-UniRule"/>
</dbReference>
<evidence type="ECO:0000313" key="10">
    <source>
        <dbReference type="Proteomes" id="UP000823632"/>
    </source>
</evidence>
<feature type="binding site" evidence="8">
    <location>
        <begin position="29"/>
        <end position="36"/>
    </location>
    <ligand>
        <name>ATP</name>
        <dbReference type="ChEBI" id="CHEBI:30616"/>
    </ligand>
</feature>
<feature type="binding site" evidence="8">
    <location>
        <position position="60"/>
    </location>
    <ligand>
        <name>beta-alanine</name>
        <dbReference type="ChEBI" id="CHEBI:57966"/>
    </ligand>
</feature>
<evidence type="ECO:0000256" key="7">
    <source>
        <dbReference type="ARBA" id="ARBA00048258"/>
    </source>
</evidence>
<keyword evidence="5 8" id="KW-0547">Nucleotide-binding</keyword>
<dbReference type="PANTHER" id="PTHR21299:SF1">
    <property type="entry name" value="PANTOATE--BETA-ALANINE LIGASE"/>
    <property type="match status" value="1"/>
</dbReference>
<dbReference type="EC" id="6.3.2.1" evidence="8"/>
<sequence length="283" mass="31981">MLLHTIAEVREQVKSWKKQGLSVGLVPTMGALHDGHKSLIEKSVAKCDKTVVSVFVNPIQFCPGEDLDKYPRTLDEDTKLCDSIGADIVFAPSPAEMYPDAQMLSNDFLTYVIPPFFYTDKLCGKSRVGHFDGVCTVVNKLFNIVQPDFAFFGEKDRQQLIILKKMVKDLNIPVEIIPCPIVRENSGLALSSRNKYLSENGKKEALVLSKILNNIKTCYNKGIKDINSLKETAYSFLNENHSLEYLEFRDKNNLEEKENADSDTIVFIALRVEDVRLIDNIEL</sequence>
<dbReference type="PANTHER" id="PTHR21299">
    <property type="entry name" value="CYTIDYLATE KINASE/PANTOATE-BETA-ALANINE LIGASE"/>
    <property type="match status" value="1"/>
</dbReference>